<name>A0A5C5YJA9_9BACT</name>
<proteinExistence type="predicted"/>
<evidence type="ECO:0000313" key="2">
    <source>
        <dbReference type="EMBL" id="TWT74939.1"/>
    </source>
</evidence>
<feature type="region of interest" description="Disordered" evidence="1">
    <location>
        <begin position="73"/>
        <end position="92"/>
    </location>
</feature>
<accession>A0A5C5YJA9</accession>
<reference evidence="2 3" key="1">
    <citation type="submission" date="2019-02" db="EMBL/GenBank/DDBJ databases">
        <title>Deep-cultivation of Planctomycetes and their phenomic and genomic characterization uncovers novel biology.</title>
        <authorList>
            <person name="Wiegand S."/>
            <person name="Jogler M."/>
            <person name="Boedeker C."/>
            <person name="Pinto D."/>
            <person name="Vollmers J."/>
            <person name="Rivas-Marin E."/>
            <person name="Kohn T."/>
            <person name="Peeters S.H."/>
            <person name="Heuer A."/>
            <person name="Rast P."/>
            <person name="Oberbeckmann S."/>
            <person name="Bunk B."/>
            <person name="Jeske O."/>
            <person name="Meyerdierks A."/>
            <person name="Storesund J.E."/>
            <person name="Kallscheuer N."/>
            <person name="Luecker S."/>
            <person name="Lage O.M."/>
            <person name="Pohl T."/>
            <person name="Merkel B.J."/>
            <person name="Hornburger P."/>
            <person name="Mueller R.-W."/>
            <person name="Bruemmer F."/>
            <person name="Labrenz M."/>
            <person name="Spormann A.M."/>
            <person name="Op Den Camp H."/>
            <person name="Overmann J."/>
            <person name="Amann R."/>
            <person name="Jetten M.S.M."/>
            <person name="Mascher T."/>
            <person name="Medema M.H."/>
            <person name="Devos D.P."/>
            <person name="Kaster A.-K."/>
            <person name="Ovreas L."/>
            <person name="Rohde M."/>
            <person name="Galperin M.Y."/>
            <person name="Jogler C."/>
        </authorList>
    </citation>
    <scope>NUCLEOTIDE SEQUENCE [LARGE SCALE GENOMIC DNA]</scope>
    <source>
        <strain evidence="2 3">CA85</strain>
    </source>
</reference>
<dbReference type="AlphaFoldDB" id="A0A5C5YJA9"/>
<gene>
    <name evidence="2" type="ORF">CA85_02270</name>
</gene>
<evidence type="ECO:0000256" key="1">
    <source>
        <dbReference type="SAM" id="MobiDB-lite"/>
    </source>
</evidence>
<evidence type="ECO:0000313" key="3">
    <source>
        <dbReference type="Proteomes" id="UP000318053"/>
    </source>
</evidence>
<comment type="caution">
    <text evidence="2">The sequence shown here is derived from an EMBL/GenBank/DDBJ whole genome shotgun (WGS) entry which is preliminary data.</text>
</comment>
<protein>
    <submittedName>
        <fullName evidence="2">Uncharacterized protein</fullName>
    </submittedName>
</protein>
<organism evidence="2 3">
    <name type="scientific">Allorhodopirellula solitaria</name>
    <dbReference type="NCBI Taxonomy" id="2527987"/>
    <lineage>
        <taxon>Bacteria</taxon>
        <taxon>Pseudomonadati</taxon>
        <taxon>Planctomycetota</taxon>
        <taxon>Planctomycetia</taxon>
        <taxon>Pirellulales</taxon>
        <taxon>Pirellulaceae</taxon>
        <taxon>Allorhodopirellula</taxon>
    </lineage>
</organism>
<sequence>MKRKPLIHSYNPMPILFSNARSISVVVNEATSPKPQDSAPRPLLKPTLIHRVLLILVVLFAHATFDSTHLAAQTQEPGQEQAPASDGQAAPPIPTEEVAEIPLPNFDAPPEQPGAADKIEAALQGDSSAPLPQGVLGDVIGIIRQNGSVLDGSSLDPRRETELGGHQVQAEQASPAAAAAPFETAEALLRSARLLESYHDRRPEVSDAAGKRMPVLTLVRQMRMQAARLLAAEFSPAIP</sequence>
<dbReference type="Proteomes" id="UP000318053">
    <property type="component" value="Unassembled WGS sequence"/>
</dbReference>
<keyword evidence="3" id="KW-1185">Reference proteome</keyword>
<dbReference type="EMBL" id="SJPK01000001">
    <property type="protein sequence ID" value="TWT74939.1"/>
    <property type="molecule type" value="Genomic_DNA"/>
</dbReference>